<comment type="caution">
    <text evidence="5">The sequence shown here is derived from an EMBL/GenBank/DDBJ whole genome shotgun (WGS) entry which is preliminary data.</text>
</comment>
<gene>
    <name evidence="5" type="ORF">C1872_03450</name>
</gene>
<dbReference type="PANTHER" id="PTHR30244">
    <property type="entry name" value="TRANSAMINASE"/>
    <property type="match status" value="1"/>
</dbReference>
<evidence type="ECO:0000256" key="1">
    <source>
        <dbReference type="ARBA" id="ARBA00001933"/>
    </source>
</evidence>
<organism evidence="5 6">
    <name type="scientific">Eggerthella lenta</name>
    <name type="common">Eubacterium lentum</name>
    <dbReference type="NCBI Taxonomy" id="84112"/>
    <lineage>
        <taxon>Bacteria</taxon>
        <taxon>Bacillati</taxon>
        <taxon>Actinomycetota</taxon>
        <taxon>Coriobacteriia</taxon>
        <taxon>Eggerthellales</taxon>
        <taxon>Eggerthellaceae</taxon>
        <taxon>Eggerthella</taxon>
    </lineage>
</organism>
<dbReference type="Pfam" id="PF01041">
    <property type="entry name" value="DegT_DnrJ_EryC1"/>
    <property type="match status" value="1"/>
</dbReference>
<comment type="similarity">
    <text evidence="4">Belongs to the DegT/DnrJ/EryC1 family.</text>
</comment>
<dbReference type="SUPFAM" id="SSF53383">
    <property type="entry name" value="PLP-dependent transferases"/>
    <property type="match status" value="1"/>
</dbReference>
<dbReference type="GO" id="GO:0008483">
    <property type="term" value="F:transaminase activity"/>
    <property type="evidence" value="ECO:0007669"/>
    <property type="project" value="UniProtKB-KW"/>
</dbReference>
<dbReference type="Gene3D" id="3.90.1150.10">
    <property type="entry name" value="Aspartate Aminotransferase, domain 1"/>
    <property type="match status" value="1"/>
</dbReference>
<dbReference type="Proteomes" id="UP000253752">
    <property type="component" value="Unassembled WGS sequence"/>
</dbReference>
<dbReference type="GO" id="GO:0030170">
    <property type="term" value="F:pyridoxal phosphate binding"/>
    <property type="evidence" value="ECO:0007669"/>
    <property type="project" value="TreeGrafter"/>
</dbReference>
<dbReference type="PIRSF" id="PIRSF000390">
    <property type="entry name" value="PLP_StrS"/>
    <property type="match status" value="1"/>
</dbReference>
<dbReference type="FunFam" id="3.90.1150.10:FF:000092">
    <property type="entry name" value="Capsular polysaccharide biosynthesis protein"/>
    <property type="match status" value="1"/>
</dbReference>
<dbReference type="PANTHER" id="PTHR30244:SF34">
    <property type="entry name" value="DTDP-4-AMINO-4,6-DIDEOXYGALACTOSE TRANSAMINASE"/>
    <property type="match status" value="1"/>
</dbReference>
<keyword evidence="5" id="KW-0808">Transferase</keyword>
<keyword evidence="3 4" id="KW-0663">Pyridoxal phosphate</keyword>
<name>A0A369MUZ8_EGGLN</name>
<accession>A0A369MUZ8</accession>
<proteinExistence type="inferred from homology"/>
<dbReference type="CDD" id="cd00616">
    <property type="entry name" value="AHBA_syn"/>
    <property type="match status" value="1"/>
</dbReference>
<sequence>MTEQKRISFSPPDITQAELDEVADALRSGWITTGPKTKEFEREIALFAQAERSATFASATAALECALRAFGIGPGDEVITSAYTYTASCSVICHVGATPVLCDVAPGSYEMDYDALPDLVTERTRAVIPVDIAGRMVDYDRLFAALDSASDRWKPATELQSAFDRVIVLADAAHSFGATYQGRPSGSVADFTAFSFHAVKNLTTAEGGALAWRAGAFDSDELYRRFMLQSLHGQTKDALAKNRAGAWEYDIAFPGWKCNMTDIQAALGLAQLRRYPASLARRRAIVERYERNLGECDVELLRHYGEDFESSGHLMLVRLTGKSSAFRNALIERMANDGVATNVHYKPLPLLTAYRDLGFAIADFPNALAQFENEVTLPLHTLLSDEDVDYVAGSFKRALDGLEAEGVR</sequence>
<dbReference type="InterPro" id="IPR015421">
    <property type="entry name" value="PyrdxlP-dep_Trfase_major"/>
</dbReference>
<protein>
    <submittedName>
        <fullName evidence="5">DegT/DnrJ/EryC1/StrS aminotransferase family protein</fullName>
    </submittedName>
</protein>
<feature type="modified residue" description="N6-(pyridoxal phosphate)lysine" evidence="3">
    <location>
        <position position="200"/>
    </location>
</feature>
<evidence type="ECO:0000256" key="4">
    <source>
        <dbReference type="RuleBase" id="RU004508"/>
    </source>
</evidence>
<dbReference type="InterPro" id="IPR000653">
    <property type="entry name" value="DegT/StrS_aminotransferase"/>
</dbReference>
<comment type="cofactor">
    <cofactor evidence="1">
        <name>pyridoxal 5'-phosphate</name>
        <dbReference type="ChEBI" id="CHEBI:597326"/>
    </cofactor>
</comment>
<evidence type="ECO:0000313" key="6">
    <source>
        <dbReference type="Proteomes" id="UP000253752"/>
    </source>
</evidence>
<keyword evidence="5" id="KW-0032">Aminotransferase</keyword>
<dbReference type="AlphaFoldDB" id="A0A369MUZ8"/>
<feature type="active site" description="Proton acceptor" evidence="2">
    <location>
        <position position="200"/>
    </location>
</feature>
<dbReference type="RefSeq" id="WP_009304113.1">
    <property type="nucleotide sequence ID" value="NZ_CP089336.1"/>
</dbReference>
<reference evidence="5 6" key="1">
    <citation type="journal article" date="2018" name="Elife">
        <title>Discovery and characterization of a prevalent human gut bacterial enzyme sufficient for the inactivation of a family of plant toxins.</title>
        <authorList>
            <person name="Koppel N."/>
            <person name="Bisanz J.E."/>
            <person name="Pandelia M.E."/>
            <person name="Turnbaugh P.J."/>
            <person name="Balskus E.P."/>
        </authorList>
    </citation>
    <scope>NUCLEOTIDE SEQUENCE [LARGE SCALE GENOMIC DNA]</scope>
    <source>
        <strain evidence="5 6">MR1 #12</strain>
    </source>
</reference>
<dbReference type="Gene3D" id="3.40.640.10">
    <property type="entry name" value="Type I PLP-dependent aspartate aminotransferase-like (Major domain)"/>
    <property type="match status" value="1"/>
</dbReference>
<evidence type="ECO:0000256" key="3">
    <source>
        <dbReference type="PIRSR" id="PIRSR000390-2"/>
    </source>
</evidence>
<dbReference type="EMBL" id="PPTX01000003">
    <property type="protein sequence ID" value="RDB81111.1"/>
    <property type="molecule type" value="Genomic_DNA"/>
</dbReference>
<dbReference type="GO" id="GO:0000271">
    <property type="term" value="P:polysaccharide biosynthetic process"/>
    <property type="evidence" value="ECO:0007669"/>
    <property type="project" value="TreeGrafter"/>
</dbReference>
<evidence type="ECO:0000313" key="5">
    <source>
        <dbReference type="EMBL" id="RDB81111.1"/>
    </source>
</evidence>
<evidence type="ECO:0000256" key="2">
    <source>
        <dbReference type="PIRSR" id="PIRSR000390-1"/>
    </source>
</evidence>
<dbReference type="InterPro" id="IPR015422">
    <property type="entry name" value="PyrdxlP-dep_Trfase_small"/>
</dbReference>
<dbReference type="InterPro" id="IPR015424">
    <property type="entry name" value="PyrdxlP-dep_Trfase"/>
</dbReference>